<keyword evidence="2" id="KW-1185">Reference proteome</keyword>
<organism evidence="1 2">
    <name type="scientific">Funneliformis caledonium</name>
    <dbReference type="NCBI Taxonomy" id="1117310"/>
    <lineage>
        <taxon>Eukaryota</taxon>
        <taxon>Fungi</taxon>
        <taxon>Fungi incertae sedis</taxon>
        <taxon>Mucoromycota</taxon>
        <taxon>Glomeromycotina</taxon>
        <taxon>Glomeromycetes</taxon>
        <taxon>Glomerales</taxon>
        <taxon>Glomeraceae</taxon>
        <taxon>Funneliformis</taxon>
    </lineage>
</organism>
<gene>
    <name evidence="1" type="ORF">FCALED_LOCUS12558</name>
</gene>
<proteinExistence type="predicted"/>
<dbReference type="Proteomes" id="UP000789570">
    <property type="component" value="Unassembled WGS sequence"/>
</dbReference>
<dbReference type="OrthoDB" id="2316287at2759"/>
<accession>A0A9N9EK63</accession>
<evidence type="ECO:0000313" key="1">
    <source>
        <dbReference type="EMBL" id="CAG8682164.1"/>
    </source>
</evidence>
<dbReference type="AlphaFoldDB" id="A0A9N9EK63"/>
<comment type="caution">
    <text evidence="1">The sequence shown here is derived from an EMBL/GenBank/DDBJ whole genome shotgun (WGS) entry which is preliminary data.</text>
</comment>
<protein>
    <submittedName>
        <fullName evidence="1">16315_t:CDS:1</fullName>
    </submittedName>
</protein>
<reference evidence="1" key="1">
    <citation type="submission" date="2021-06" db="EMBL/GenBank/DDBJ databases">
        <authorList>
            <person name="Kallberg Y."/>
            <person name="Tangrot J."/>
            <person name="Rosling A."/>
        </authorList>
    </citation>
    <scope>NUCLEOTIDE SEQUENCE</scope>
    <source>
        <strain evidence="1">UK204</strain>
    </source>
</reference>
<evidence type="ECO:0000313" key="2">
    <source>
        <dbReference type="Proteomes" id="UP000789570"/>
    </source>
</evidence>
<sequence>MIAKHLSNNSFQHDPVYDIHSRGYIDDLVQVLILYELFKNVEDAISATKVLAKIVLSTNVSIGSIRKYPNYIDILNEFYNLVEAFYYLILREREGLDGKYPLL</sequence>
<dbReference type="EMBL" id="CAJVPQ010006219">
    <property type="protein sequence ID" value="CAG8682164.1"/>
    <property type="molecule type" value="Genomic_DNA"/>
</dbReference>
<name>A0A9N9EK63_9GLOM</name>